<dbReference type="Gene3D" id="2.170.190.11">
    <property type="entry name" value="Molybdopterin biosynthesis moea protein, domain 3"/>
    <property type="match status" value="1"/>
</dbReference>
<dbReference type="NCBIfam" id="NF045515">
    <property type="entry name" value="Glp_gephyrin"/>
    <property type="match status" value="1"/>
</dbReference>
<keyword evidence="6" id="KW-0479">Metal-binding</keyword>
<comment type="similarity">
    <text evidence="3 6">Belongs to the MoeA family.</text>
</comment>
<dbReference type="Proteomes" id="UP001431784">
    <property type="component" value="Unassembled WGS sequence"/>
</dbReference>
<comment type="function">
    <text evidence="1 6">Catalyzes the insertion of molybdate into adenylated molybdopterin with the concomitant release of AMP.</text>
</comment>
<evidence type="ECO:0000256" key="2">
    <source>
        <dbReference type="ARBA" id="ARBA00005046"/>
    </source>
</evidence>
<name>A0ABT5TB64_9RHOB</name>
<dbReference type="Pfam" id="PF03453">
    <property type="entry name" value="MoeA_N"/>
    <property type="match status" value="1"/>
</dbReference>
<reference evidence="8" key="1">
    <citation type="submission" date="2023-02" db="EMBL/GenBank/DDBJ databases">
        <title>Description of Roseinatronobacter alkalisoli sp. nov., an alkaliphilic bacerium isolated from soda soil.</title>
        <authorList>
            <person name="Wei W."/>
        </authorList>
    </citation>
    <scope>NUCLEOTIDE SEQUENCE</scope>
    <source>
        <strain evidence="8">HJB301</strain>
    </source>
</reference>
<keyword evidence="6" id="KW-0808">Transferase</keyword>
<dbReference type="CDD" id="cd00887">
    <property type="entry name" value="MoeA"/>
    <property type="match status" value="1"/>
</dbReference>
<dbReference type="SUPFAM" id="SSF63867">
    <property type="entry name" value="MoeA C-terminal domain-like"/>
    <property type="match status" value="1"/>
</dbReference>
<evidence type="ECO:0000256" key="5">
    <source>
        <dbReference type="ARBA" id="ARBA00047317"/>
    </source>
</evidence>
<dbReference type="Gene3D" id="3.90.105.10">
    <property type="entry name" value="Molybdopterin biosynthesis moea protein, domain 2"/>
    <property type="match status" value="1"/>
</dbReference>
<dbReference type="SMART" id="SM00852">
    <property type="entry name" value="MoCF_biosynth"/>
    <property type="match status" value="1"/>
</dbReference>
<dbReference type="PANTHER" id="PTHR10192">
    <property type="entry name" value="MOLYBDOPTERIN BIOSYNTHESIS PROTEIN"/>
    <property type="match status" value="1"/>
</dbReference>
<dbReference type="Gene3D" id="2.40.340.10">
    <property type="entry name" value="MoeA, C-terminal, domain IV"/>
    <property type="match status" value="1"/>
</dbReference>
<dbReference type="SUPFAM" id="SSF53218">
    <property type="entry name" value="Molybdenum cofactor biosynthesis proteins"/>
    <property type="match status" value="1"/>
</dbReference>
<evidence type="ECO:0000313" key="9">
    <source>
        <dbReference type="Proteomes" id="UP001431784"/>
    </source>
</evidence>
<keyword evidence="9" id="KW-1185">Reference proteome</keyword>
<dbReference type="InterPro" id="IPR038987">
    <property type="entry name" value="MoeA-like"/>
</dbReference>
<dbReference type="SUPFAM" id="SSF63882">
    <property type="entry name" value="MoeA N-terminal region -like"/>
    <property type="match status" value="1"/>
</dbReference>
<dbReference type="Pfam" id="PF03454">
    <property type="entry name" value="MoeA_C"/>
    <property type="match status" value="1"/>
</dbReference>
<comment type="pathway">
    <text evidence="2 6">Cofactor biosynthesis; molybdopterin biosynthesis.</text>
</comment>
<evidence type="ECO:0000256" key="1">
    <source>
        <dbReference type="ARBA" id="ARBA00002901"/>
    </source>
</evidence>
<organism evidence="8 9">
    <name type="scientific">Roseinatronobacter alkalisoli</name>
    <dbReference type="NCBI Taxonomy" id="3028235"/>
    <lineage>
        <taxon>Bacteria</taxon>
        <taxon>Pseudomonadati</taxon>
        <taxon>Pseudomonadota</taxon>
        <taxon>Alphaproteobacteria</taxon>
        <taxon>Rhodobacterales</taxon>
        <taxon>Paracoccaceae</taxon>
        <taxon>Roseinatronobacter</taxon>
    </lineage>
</organism>
<dbReference type="NCBIfam" id="TIGR00177">
    <property type="entry name" value="molyb_syn"/>
    <property type="match status" value="1"/>
</dbReference>
<dbReference type="PANTHER" id="PTHR10192:SF5">
    <property type="entry name" value="GEPHYRIN"/>
    <property type="match status" value="1"/>
</dbReference>
<comment type="cofactor">
    <cofactor evidence="6">
        <name>Mg(2+)</name>
        <dbReference type="ChEBI" id="CHEBI:18420"/>
    </cofactor>
</comment>
<evidence type="ECO:0000256" key="3">
    <source>
        <dbReference type="ARBA" id="ARBA00010763"/>
    </source>
</evidence>
<keyword evidence="6" id="KW-0460">Magnesium</keyword>
<dbReference type="InterPro" id="IPR036425">
    <property type="entry name" value="MoaB/Mog-like_dom_sf"/>
</dbReference>
<comment type="catalytic activity">
    <reaction evidence="5">
        <text>adenylyl-molybdopterin + molybdate = Mo-molybdopterin + AMP + H(+)</text>
        <dbReference type="Rhea" id="RHEA:35047"/>
        <dbReference type="ChEBI" id="CHEBI:15378"/>
        <dbReference type="ChEBI" id="CHEBI:36264"/>
        <dbReference type="ChEBI" id="CHEBI:62727"/>
        <dbReference type="ChEBI" id="CHEBI:71302"/>
        <dbReference type="ChEBI" id="CHEBI:456215"/>
        <dbReference type="EC" id="2.10.1.1"/>
    </reaction>
</comment>
<evidence type="ECO:0000256" key="4">
    <source>
        <dbReference type="ARBA" id="ARBA00023150"/>
    </source>
</evidence>
<dbReference type="EMBL" id="JAQZSM010000014">
    <property type="protein sequence ID" value="MDD7972324.1"/>
    <property type="molecule type" value="Genomic_DNA"/>
</dbReference>
<dbReference type="Gene3D" id="3.40.980.10">
    <property type="entry name" value="MoaB/Mog-like domain"/>
    <property type="match status" value="1"/>
</dbReference>
<evidence type="ECO:0000256" key="6">
    <source>
        <dbReference type="RuleBase" id="RU365090"/>
    </source>
</evidence>
<proteinExistence type="inferred from homology"/>
<keyword evidence="4 6" id="KW-0501">Molybdenum cofactor biosynthesis</keyword>
<dbReference type="RefSeq" id="WP_274353001.1">
    <property type="nucleotide sequence ID" value="NZ_JAQZSM010000014.1"/>
</dbReference>
<gene>
    <name evidence="8" type="ORF">PUT78_14585</name>
</gene>
<dbReference type="InterPro" id="IPR001453">
    <property type="entry name" value="MoaB/Mog_dom"/>
</dbReference>
<accession>A0ABT5TB64</accession>
<dbReference type="InterPro" id="IPR008284">
    <property type="entry name" value="MoCF_biosynth_CS"/>
</dbReference>
<feature type="domain" description="MoaB/Mog" evidence="7">
    <location>
        <begin position="198"/>
        <end position="336"/>
    </location>
</feature>
<dbReference type="InterPro" id="IPR036135">
    <property type="entry name" value="MoeA_linker/N_sf"/>
</dbReference>
<sequence>MTLRQPLHHPDPTICGCDSAPGLVPVDQAIARALELAPRLHGVDLLPTGAATGRVLAQDIAAPVPLPLFDNAAMDGYALCLDDLSGPGPWVLPVAGQTRAGDRPGVIRRGQAQRILTGAPVPDGADAVIAQEQVMRSGGAISIATAPRPGQHIRRCGEEIAIGARLLAAGRTIGAREAAALAAAGLRDVPVTRRLRVAILCSGSELVTPGASLAPGQIWDSNHAMLAAALDRAWIARIALPACADDVDALCAAVDKAATQADIVITTGGVSTGDEDHMARVIARLGGRIAVMKLAMKPGKPLSVGLLGRALWLGLPGNPVAAYVTWHVVGQILAGRMAGLTTTGPVKTLAALAAPVRHKPGRCEYRPAHILGHDARGVLQVACMDGAGAQQIAQLARADALVMIPSEAEQMACGDLVEVLPLHGMILSG</sequence>
<evidence type="ECO:0000313" key="8">
    <source>
        <dbReference type="EMBL" id="MDD7972324.1"/>
    </source>
</evidence>
<evidence type="ECO:0000259" key="7">
    <source>
        <dbReference type="SMART" id="SM00852"/>
    </source>
</evidence>
<dbReference type="PROSITE" id="PS01079">
    <property type="entry name" value="MOCF_BIOSYNTHESIS_2"/>
    <property type="match status" value="1"/>
</dbReference>
<dbReference type="InterPro" id="IPR036688">
    <property type="entry name" value="MoeA_C_domain_IV_sf"/>
</dbReference>
<dbReference type="InterPro" id="IPR005111">
    <property type="entry name" value="MoeA_C_domain_IV"/>
</dbReference>
<dbReference type="Pfam" id="PF00994">
    <property type="entry name" value="MoCF_biosynth"/>
    <property type="match status" value="1"/>
</dbReference>
<dbReference type="InterPro" id="IPR005110">
    <property type="entry name" value="MoeA_linker/N"/>
</dbReference>
<protein>
    <recommendedName>
        <fullName evidence="6">Molybdopterin molybdenumtransferase</fullName>
        <ecNumber evidence="6">2.10.1.1</ecNumber>
    </recommendedName>
</protein>
<comment type="caution">
    <text evidence="8">The sequence shown here is derived from an EMBL/GenBank/DDBJ whole genome shotgun (WGS) entry which is preliminary data.</text>
</comment>
<dbReference type="EC" id="2.10.1.1" evidence="6"/>
<keyword evidence="6" id="KW-0500">Molybdenum</keyword>